<protein>
    <recommendedName>
        <fullName evidence="4">Knottin scorpion toxin-like domain-containing protein</fullName>
    </recommendedName>
</protein>
<feature type="chain" id="PRO_5042995496" description="Knottin scorpion toxin-like domain-containing protein" evidence="1">
    <location>
        <begin position="30"/>
        <end position="84"/>
    </location>
</feature>
<keyword evidence="1" id="KW-0732">Signal</keyword>
<evidence type="ECO:0000313" key="3">
    <source>
        <dbReference type="Proteomes" id="UP001341281"/>
    </source>
</evidence>
<gene>
    <name evidence="2" type="ORF">U9M48_044276</name>
</gene>
<dbReference type="Proteomes" id="UP001341281">
    <property type="component" value="Chromosome 10"/>
</dbReference>
<proteinExistence type="predicted"/>
<dbReference type="AlphaFoldDB" id="A0AAQ3XI85"/>
<dbReference type="EMBL" id="CP144754">
    <property type="protein sequence ID" value="WVZ98906.1"/>
    <property type="molecule type" value="Genomic_DNA"/>
</dbReference>
<organism evidence="2 3">
    <name type="scientific">Paspalum notatum var. saurae</name>
    <dbReference type="NCBI Taxonomy" id="547442"/>
    <lineage>
        <taxon>Eukaryota</taxon>
        <taxon>Viridiplantae</taxon>
        <taxon>Streptophyta</taxon>
        <taxon>Embryophyta</taxon>
        <taxon>Tracheophyta</taxon>
        <taxon>Spermatophyta</taxon>
        <taxon>Magnoliopsida</taxon>
        <taxon>Liliopsida</taxon>
        <taxon>Poales</taxon>
        <taxon>Poaceae</taxon>
        <taxon>PACMAD clade</taxon>
        <taxon>Panicoideae</taxon>
        <taxon>Andropogonodae</taxon>
        <taxon>Paspaleae</taxon>
        <taxon>Paspalinae</taxon>
        <taxon>Paspalum</taxon>
    </lineage>
</organism>
<name>A0AAQ3XI85_PASNO</name>
<accession>A0AAQ3XI85</accession>
<reference evidence="2 3" key="1">
    <citation type="submission" date="2024-02" db="EMBL/GenBank/DDBJ databases">
        <title>High-quality chromosome-scale genome assembly of Pensacola bahiagrass (Paspalum notatum Flugge var. saurae).</title>
        <authorList>
            <person name="Vega J.M."/>
            <person name="Podio M."/>
            <person name="Orjuela J."/>
            <person name="Siena L.A."/>
            <person name="Pessino S.C."/>
            <person name="Combes M.C."/>
            <person name="Mariac C."/>
            <person name="Albertini E."/>
            <person name="Pupilli F."/>
            <person name="Ortiz J.P.A."/>
            <person name="Leblanc O."/>
        </authorList>
    </citation>
    <scope>NUCLEOTIDE SEQUENCE [LARGE SCALE GENOMIC DNA]</scope>
    <source>
        <strain evidence="2">R1</strain>
        <tissue evidence="2">Leaf</tissue>
    </source>
</reference>
<evidence type="ECO:0008006" key="4">
    <source>
        <dbReference type="Google" id="ProtNLM"/>
    </source>
</evidence>
<feature type="signal peptide" evidence="1">
    <location>
        <begin position="1"/>
        <end position="29"/>
    </location>
</feature>
<evidence type="ECO:0000256" key="1">
    <source>
        <dbReference type="SAM" id="SignalP"/>
    </source>
</evidence>
<sequence length="84" mass="9097">MATSRTAMASGLLLWLLLVHCGMAPCVLASADDCWTGSPQAPLCAYDDKCQAYCKEQGQASGRCHKMLMNPTDRCECLLPNCLL</sequence>
<evidence type="ECO:0000313" key="2">
    <source>
        <dbReference type="EMBL" id="WVZ98906.1"/>
    </source>
</evidence>
<keyword evidence="3" id="KW-1185">Reference proteome</keyword>